<dbReference type="InterPro" id="IPR052863">
    <property type="entry name" value="RNase_H2_subunit_C"/>
</dbReference>
<keyword evidence="2" id="KW-1185">Reference proteome</keyword>
<dbReference type="Proteomes" id="UP000770661">
    <property type="component" value="Unassembled WGS sequence"/>
</dbReference>
<dbReference type="PANTHER" id="PTHR47063:SF1">
    <property type="entry name" value="RIBONUCLEASE H2 SUBUNIT C"/>
    <property type="match status" value="1"/>
</dbReference>
<dbReference type="CDD" id="cd09271">
    <property type="entry name" value="RNase_H2-C"/>
    <property type="match status" value="1"/>
</dbReference>
<dbReference type="GO" id="GO:0032299">
    <property type="term" value="C:ribonuclease H2 complex"/>
    <property type="evidence" value="ECO:0007669"/>
    <property type="project" value="InterPro"/>
</dbReference>
<dbReference type="OrthoDB" id="6222486at2759"/>
<sequence>MPVQIEVSKAQKKQDNHVHYIPCGIDFSGQADVDRNFSASVTEEEKGLDGRLRGRPLKGKQMKAPDGYTGLVLKEAQRSVGQGDQQVMKGVALFDSFTFWNYDRQPSRSDKFQQSLDWLEVASVVSGSATLQCNHKASVIAHDPSLHSKTLHHSQGHCITGESYLDGPGPRLWRGKQPEESMSL</sequence>
<comment type="caution">
    <text evidence="1">The sequence shown here is derived from an EMBL/GenBank/DDBJ whole genome shotgun (WGS) entry which is preliminary data.</text>
</comment>
<reference evidence="1" key="1">
    <citation type="submission" date="2020-07" db="EMBL/GenBank/DDBJ databases">
        <title>The High-quality genome of the commercially important snow crab, Chionoecetes opilio.</title>
        <authorList>
            <person name="Jeong J.-H."/>
            <person name="Ryu S."/>
        </authorList>
    </citation>
    <scope>NUCLEOTIDE SEQUENCE</scope>
    <source>
        <strain evidence="1">MADBK_172401_WGS</strain>
        <tissue evidence="1">Digestive gland</tissue>
    </source>
</reference>
<organism evidence="1 2">
    <name type="scientific">Chionoecetes opilio</name>
    <name type="common">Atlantic snow crab</name>
    <name type="synonym">Cancer opilio</name>
    <dbReference type="NCBI Taxonomy" id="41210"/>
    <lineage>
        <taxon>Eukaryota</taxon>
        <taxon>Metazoa</taxon>
        <taxon>Ecdysozoa</taxon>
        <taxon>Arthropoda</taxon>
        <taxon>Crustacea</taxon>
        <taxon>Multicrustacea</taxon>
        <taxon>Malacostraca</taxon>
        <taxon>Eumalacostraca</taxon>
        <taxon>Eucarida</taxon>
        <taxon>Decapoda</taxon>
        <taxon>Pleocyemata</taxon>
        <taxon>Brachyura</taxon>
        <taxon>Eubrachyura</taxon>
        <taxon>Majoidea</taxon>
        <taxon>Majidae</taxon>
        <taxon>Chionoecetes</taxon>
    </lineage>
</organism>
<evidence type="ECO:0000313" key="2">
    <source>
        <dbReference type="Proteomes" id="UP000770661"/>
    </source>
</evidence>
<protein>
    <submittedName>
        <fullName evidence="1">Ribonuclease H2 subunit C</fullName>
    </submittedName>
</protein>
<proteinExistence type="predicted"/>
<gene>
    <name evidence="1" type="primary">Rnaseh2c</name>
    <name evidence="1" type="ORF">GWK47_019156</name>
</gene>
<dbReference type="GO" id="GO:0006401">
    <property type="term" value="P:RNA catabolic process"/>
    <property type="evidence" value="ECO:0007669"/>
    <property type="project" value="InterPro"/>
</dbReference>
<accession>A0A8J4XR08</accession>
<dbReference type="PANTHER" id="PTHR47063">
    <property type="entry name" value="RIBONUCLEASE H2 SUBUNIT C"/>
    <property type="match status" value="1"/>
</dbReference>
<evidence type="ECO:0000313" key="1">
    <source>
        <dbReference type="EMBL" id="KAG0712120.1"/>
    </source>
</evidence>
<dbReference type="Gene3D" id="2.40.128.680">
    <property type="match status" value="1"/>
</dbReference>
<dbReference type="EMBL" id="JACEEZ010022704">
    <property type="protein sequence ID" value="KAG0712120.1"/>
    <property type="molecule type" value="Genomic_DNA"/>
</dbReference>
<dbReference type="InterPro" id="IPR013924">
    <property type="entry name" value="RNase_H2_suC"/>
</dbReference>
<name>A0A8J4XR08_CHIOP</name>
<dbReference type="AlphaFoldDB" id="A0A8J4XR08"/>
<dbReference type="Pfam" id="PF08615">
    <property type="entry name" value="RNase_H2_suC"/>
    <property type="match status" value="1"/>
</dbReference>